<accession>A0AAW2GW37</accession>
<evidence type="ECO:0000313" key="2">
    <source>
        <dbReference type="EMBL" id="KAL0131510.1"/>
    </source>
</evidence>
<evidence type="ECO:0000256" key="1">
    <source>
        <dbReference type="SAM" id="MobiDB-lite"/>
    </source>
</evidence>
<reference evidence="2 3" key="1">
    <citation type="submission" date="2023-03" db="EMBL/GenBank/DDBJ databases">
        <title>High recombination rates correlate with genetic variation in Cardiocondyla obscurior ants.</title>
        <authorList>
            <person name="Errbii M."/>
        </authorList>
    </citation>
    <scope>NUCLEOTIDE SEQUENCE [LARGE SCALE GENOMIC DNA]</scope>
    <source>
        <strain evidence="2">Alpha-2009</strain>
        <tissue evidence="2">Whole body</tissue>
    </source>
</reference>
<proteinExistence type="predicted"/>
<evidence type="ECO:0000313" key="3">
    <source>
        <dbReference type="Proteomes" id="UP001430953"/>
    </source>
</evidence>
<feature type="region of interest" description="Disordered" evidence="1">
    <location>
        <begin position="31"/>
        <end position="54"/>
    </location>
</feature>
<dbReference type="EMBL" id="JADYXP020000002">
    <property type="protein sequence ID" value="KAL0131510.1"/>
    <property type="molecule type" value="Genomic_DNA"/>
</dbReference>
<sequence>MPYSEWNKWQYIAAVKRGSLRQVPIEMRGAARENGTELRDAEEEAATRAEAESSDQVATCSPTRWWLKYFKKMVARAGSLKSTFKRAKYIWHRFRDVTLSSARIKRLFIKIGKRGPARCTFCPCCLHVSARHRRLTGIYGAQMVRLLK</sequence>
<dbReference type="AlphaFoldDB" id="A0AAW2GW37"/>
<dbReference type="Proteomes" id="UP001430953">
    <property type="component" value="Unassembled WGS sequence"/>
</dbReference>
<keyword evidence="3" id="KW-1185">Reference proteome</keyword>
<protein>
    <submittedName>
        <fullName evidence="2">Uncharacterized protein</fullName>
    </submittedName>
</protein>
<feature type="compositionally biased region" description="Basic and acidic residues" evidence="1">
    <location>
        <begin position="31"/>
        <end position="51"/>
    </location>
</feature>
<name>A0AAW2GW37_9HYME</name>
<comment type="caution">
    <text evidence="2">The sequence shown here is derived from an EMBL/GenBank/DDBJ whole genome shotgun (WGS) entry which is preliminary data.</text>
</comment>
<organism evidence="2 3">
    <name type="scientific">Cardiocondyla obscurior</name>
    <dbReference type="NCBI Taxonomy" id="286306"/>
    <lineage>
        <taxon>Eukaryota</taxon>
        <taxon>Metazoa</taxon>
        <taxon>Ecdysozoa</taxon>
        <taxon>Arthropoda</taxon>
        <taxon>Hexapoda</taxon>
        <taxon>Insecta</taxon>
        <taxon>Pterygota</taxon>
        <taxon>Neoptera</taxon>
        <taxon>Endopterygota</taxon>
        <taxon>Hymenoptera</taxon>
        <taxon>Apocrita</taxon>
        <taxon>Aculeata</taxon>
        <taxon>Formicoidea</taxon>
        <taxon>Formicidae</taxon>
        <taxon>Myrmicinae</taxon>
        <taxon>Cardiocondyla</taxon>
    </lineage>
</organism>
<gene>
    <name evidence="2" type="ORF">PUN28_002799</name>
</gene>